<evidence type="ECO:0000313" key="3">
    <source>
        <dbReference type="Proteomes" id="UP000324222"/>
    </source>
</evidence>
<feature type="region of interest" description="Disordered" evidence="1">
    <location>
        <begin position="1"/>
        <end position="65"/>
    </location>
</feature>
<evidence type="ECO:0000256" key="1">
    <source>
        <dbReference type="SAM" id="MobiDB-lite"/>
    </source>
</evidence>
<comment type="caution">
    <text evidence="2">The sequence shown here is derived from an EMBL/GenBank/DDBJ whole genome shotgun (WGS) entry which is preliminary data.</text>
</comment>
<accession>A0A5B7DL44</accession>
<protein>
    <submittedName>
        <fullName evidence="2">Uncharacterized protein</fullName>
    </submittedName>
</protein>
<sequence>MPWRYTPSPGGEDVGMGTEEGSESGVALEAIGRDSAEGEEPGCAHRGEERFPSVSGQQAAGKGRRDMRRPLLLTLMRAAAAAPPPPYLASTTRSQSALIMGVFQFSSAIVGRVVRGHGGTGRLHNEGAEGGQWRQS</sequence>
<proteinExistence type="predicted"/>
<keyword evidence="3" id="KW-1185">Reference proteome</keyword>
<dbReference type="EMBL" id="VSRR010001026">
    <property type="protein sequence ID" value="MPC21863.1"/>
    <property type="molecule type" value="Genomic_DNA"/>
</dbReference>
<evidence type="ECO:0000313" key="2">
    <source>
        <dbReference type="EMBL" id="MPC21863.1"/>
    </source>
</evidence>
<feature type="compositionally biased region" description="Basic and acidic residues" evidence="1">
    <location>
        <begin position="31"/>
        <end position="51"/>
    </location>
</feature>
<dbReference type="Proteomes" id="UP000324222">
    <property type="component" value="Unassembled WGS sequence"/>
</dbReference>
<reference evidence="2 3" key="1">
    <citation type="submission" date="2019-05" db="EMBL/GenBank/DDBJ databases">
        <title>Another draft genome of Portunus trituberculatus and its Hox gene families provides insights of decapod evolution.</title>
        <authorList>
            <person name="Jeong J.-H."/>
            <person name="Song I."/>
            <person name="Kim S."/>
            <person name="Choi T."/>
            <person name="Kim D."/>
            <person name="Ryu S."/>
            <person name="Kim W."/>
        </authorList>
    </citation>
    <scope>NUCLEOTIDE SEQUENCE [LARGE SCALE GENOMIC DNA]</scope>
    <source>
        <tissue evidence="2">Muscle</tissue>
    </source>
</reference>
<organism evidence="2 3">
    <name type="scientific">Portunus trituberculatus</name>
    <name type="common">Swimming crab</name>
    <name type="synonym">Neptunus trituberculatus</name>
    <dbReference type="NCBI Taxonomy" id="210409"/>
    <lineage>
        <taxon>Eukaryota</taxon>
        <taxon>Metazoa</taxon>
        <taxon>Ecdysozoa</taxon>
        <taxon>Arthropoda</taxon>
        <taxon>Crustacea</taxon>
        <taxon>Multicrustacea</taxon>
        <taxon>Malacostraca</taxon>
        <taxon>Eumalacostraca</taxon>
        <taxon>Eucarida</taxon>
        <taxon>Decapoda</taxon>
        <taxon>Pleocyemata</taxon>
        <taxon>Brachyura</taxon>
        <taxon>Eubrachyura</taxon>
        <taxon>Portunoidea</taxon>
        <taxon>Portunidae</taxon>
        <taxon>Portuninae</taxon>
        <taxon>Portunus</taxon>
    </lineage>
</organism>
<name>A0A5B7DL44_PORTR</name>
<dbReference type="AlphaFoldDB" id="A0A5B7DL44"/>
<gene>
    <name evidence="2" type="ORF">E2C01_014865</name>
</gene>